<dbReference type="RefSeq" id="WP_194507119.1">
    <property type="nucleotide sequence ID" value="NZ_JADILU010000002.1"/>
</dbReference>
<proteinExistence type="predicted"/>
<name>A0ABW5ZM54_9FLAO</name>
<protein>
    <recommendedName>
        <fullName evidence="3">SH3 domain-containing protein</fullName>
    </recommendedName>
</protein>
<evidence type="ECO:0000313" key="1">
    <source>
        <dbReference type="EMBL" id="MFD2914024.1"/>
    </source>
</evidence>
<evidence type="ECO:0008006" key="3">
    <source>
        <dbReference type="Google" id="ProtNLM"/>
    </source>
</evidence>
<organism evidence="1 2">
    <name type="scientific">Psychroserpens luteus</name>
    <dbReference type="NCBI Taxonomy" id="1434066"/>
    <lineage>
        <taxon>Bacteria</taxon>
        <taxon>Pseudomonadati</taxon>
        <taxon>Bacteroidota</taxon>
        <taxon>Flavobacteriia</taxon>
        <taxon>Flavobacteriales</taxon>
        <taxon>Flavobacteriaceae</taxon>
        <taxon>Psychroserpens</taxon>
    </lineage>
</organism>
<keyword evidence="2" id="KW-1185">Reference proteome</keyword>
<reference evidence="2" key="1">
    <citation type="journal article" date="2019" name="Int. J. Syst. Evol. Microbiol.">
        <title>The Global Catalogue of Microorganisms (GCM) 10K type strain sequencing project: providing services to taxonomists for standard genome sequencing and annotation.</title>
        <authorList>
            <consortium name="The Broad Institute Genomics Platform"/>
            <consortium name="The Broad Institute Genome Sequencing Center for Infectious Disease"/>
            <person name="Wu L."/>
            <person name="Ma J."/>
        </authorList>
    </citation>
    <scope>NUCLEOTIDE SEQUENCE [LARGE SCALE GENOMIC DNA]</scope>
    <source>
        <strain evidence="2">KCTC 32514</strain>
    </source>
</reference>
<dbReference type="EMBL" id="JBHUOS010000001">
    <property type="protein sequence ID" value="MFD2914024.1"/>
    <property type="molecule type" value="Genomic_DNA"/>
</dbReference>
<dbReference type="Proteomes" id="UP001597548">
    <property type="component" value="Unassembled WGS sequence"/>
</dbReference>
<comment type="caution">
    <text evidence="1">The sequence shown here is derived from an EMBL/GenBank/DDBJ whole genome shotgun (WGS) entry which is preliminary data.</text>
</comment>
<gene>
    <name evidence="1" type="ORF">ACFS29_00105</name>
</gene>
<evidence type="ECO:0000313" key="2">
    <source>
        <dbReference type="Proteomes" id="UP001597548"/>
    </source>
</evidence>
<accession>A0ABW5ZM54</accession>
<sequence length="180" mass="21572">MRVLIIIVLFSFCGFAQNQNQLHYLDVVEAYYNKESVKPLYIYDAVDGNIIDTLFNIESKNAYYKIAIIESQYGWFKIKNLQRLPESYKNYDYENHWVKSSNFLIHVDNYDEKRVVYLYDLPSKKSNRIHKLDDFQITNVIEISDRWAKVKFKVGKKTIEGWLDFKDQCAYPWTTCPKYD</sequence>